<evidence type="ECO:0000313" key="2">
    <source>
        <dbReference type="Proteomes" id="UP000663193"/>
    </source>
</evidence>
<feature type="non-terminal residue" evidence="1">
    <location>
        <position position="1"/>
    </location>
</feature>
<sequence>PSVKFFYTPGMSSTLLIKGLDQCVPKVSVVETFIKSDLHCGTHMYPGVRPFSQVDSDFVPFLRGCFVSRKSSCQMLRMTSCAYGRVVTFNIVR</sequence>
<reference evidence="2" key="1">
    <citation type="journal article" date="2021" name="BMC Genomics">
        <title>Chromosome-level genome assembly and manually-curated proteome of model necrotroph Parastagonospora nodorum Sn15 reveals a genome-wide trove of candidate effector homologs, and redundancy of virulence-related functions within an accessory chromosome.</title>
        <authorList>
            <person name="Bertazzoni S."/>
            <person name="Jones D.A.B."/>
            <person name="Phan H.T."/>
            <person name="Tan K.-C."/>
            <person name="Hane J.K."/>
        </authorList>
    </citation>
    <scope>NUCLEOTIDE SEQUENCE [LARGE SCALE GENOMIC DNA]</scope>
    <source>
        <strain evidence="2">SN15 / ATCC MYA-4574 / FGSC 10173)</strain>
    </source>
</reference>
<dbReference type="VEuPathDB" id="FungiDB:JI435_413300"/>
<protein>
    <submittedName>
        <fullName evidence="1">Uncharacterized protein</fullName>
    </submittedName>
</protein>
<evidence type="ECO:0000313" key="1">
    <source>
        <dbReference type="EMBL" id="QRC99344.1"/>
    </source>
</evidence>
<dbReference type="AlphaFoldDB" id="A0A7U2I2F5"/>
<keyword evidence="2" id="KW-1185">Reference proteome</keyword>
<proteinExistence type="predicted"/>
<gene>
    <name evidence="1" type="ORF">JI435_413300</name>
</gene>
<name>A0A7U2I2F5_PHANO</name>
<dbReference type="Proteomes" id="UP000663193">
    <property type="component" value="Chromosome 9"/>
</dbReference>
<dbReference type="EMBL" id="CP069031">
    <property type="protein sequence ID" value="QRC99344.1"/>
    <property type="molecule type" value="Genomic_DNA"/>
</dbReference>
<accession>A0A7U2I2F5</accession>
<organism evidence="1 2">
    <name type="scientific">Phaeosphaeria nodorum (strain SN15 / ATCC MYA-4574 / FGSC 10173)</name>
    <name type="common">Glume blotch fungus</name>
    <name type="synonym">Parastagonospora nodorum</name>
    <dbReference type="NCBI Taxonomy" id="321614"/>
    <lineage>
        <taxon>Eukaryota</taxon>
        <taxon>Fungi</taxon>
        <taxon>Dikarya</taxon>
        <taxon>Ascomycota</taxon>
        <taxon>Pezizomycotina</taxon>
        <taxon>Dothideomycetes</taxon>
        <taxon>Pleosporomycetidae</taxon>
        <taxon>Pleosporales</taxon>
        <taxon>Pleosporineae</taxon>
        <taxon>Phaeosphaeriaceae</taxon>
        <taxon>Parastagonospora</taxon>
    </lineage>
</organism>